<dbReference type="KEGG" id="rub:GBA63_15870"/>
<evidence type="ECO:0000313" key="4">
    <source>
        <dbReference type="Proteomes" id="UP000501452"/>
    </source>
</evidence>
<accession>A0A6G8QBV7</accession>
<feature type="signal peptide" evidence="2">
    <location>
        <begin position="1"/>
        <end position="24"/>
    </location>
</feature>
<keyword evidence="2" id="KW-0732">Signal</keyword>
<evidence type="ECO:0000313" key="3">
    <source>
        <dbReference type="EMBL" id="QIN83959.1"/>
    </source>
</evidence>
<evidence type="ECO:0008006" key="5">
    <source>
        <dbReference type="Google" id="ProtNLM"/>
    </source>
</evidence>
<dbReference type="AlphaFoldDB" id="A0A6G8QBV7"/>
<gene>
    <name evidence="3" type="ORF">GBA63_15870</name>
</gene>
<keyword evidence="4" id="KW-1185">Reference proteome</keyword>
<proteinExistence type="predicted"/>
<feature type="region of interest" description="Disordered" evidence="1">
    <location>
        <begin position="29"/>
        <end position="56"/>
    </location>
</feature>
<dbReference type="Proteomes" id="UP000501452">
    <property type="component" value="Chromosome"/>
</dbReference>
<sequence length="180" mass="19750">MIPKTSKVGLAMLMLIFVATSACVRDGQNTRARGANDDRPKGTTEQSSAMLQEPTVKQDARQILTGVITERGEGSFQVPNSPGSWILVEEDPDADCGGDRGPLEPGCEKMYFDITGKTDIFREKQNTQRARASGADLQKGTKVSADYTGYDVATSYPSQTDARVVTILEFPRSQRWVKNR</sequence>
<evidence type="ECO:0000256" key="2">
    <source>
        <dbReference type="SAM" id="SignalP"/>
    </source>
</evidence>
<dbReference type="PROSITE" id="PS51257">
    <property type="entry name" value="PROKAR_LIPOPROTEIN"/>
    <property type="match status" value="1"/>
</dbReference>
<dbReference type="RefSeq" id="WP_166177687.1">
    <property type="nucleotide sequence ID" value="NZ_CP045119.1"/>
</dbReference>
<feature type="chain" id="PRO_5026047286" description="Lipoprotein" evidence="2">
    <location>
        <begin position="25"/>
        <end position="180"/>
    </location>
</feature>
<reference evidence="3 4" key="1">
    <citation type="submission" date="2019-10" db="EMBL/GenBank/DDBJ databases">
        <title>Rubrobacter sp nov SCSIO 52090 isolated from a deep-sea sediment in the South China Sea.</title>
        <authorList>
            <person name="Chen R.W."/>
        </authorList>
    </citation>
    <scope>NUCLEOTIDE SEQUENCE [LARGE SCALE GENOMIC DNA]</scope>
    <source>
        <strain evidence="3 4">SCSIO 52909</strain>
    </source>
</reference>
<name>A0A6G8QBV7_9ACTN</name>
<evidence type="ECO:0000256" key="1">
    <source>
        <dbReference type="SAM" id="MobiDB-lite"/>
    </source>
</evidence>
<dbReference type="EMBL" id="CP045119">
    <property type="protein sequence ID" value="QIN83959.1"/>
    <property type="molecule type" value="Genomic_DNA"/>
</dbReference>
<protein>
    <recommendedName>
        <fullName evidence="5">Lipoprotein</fullName>
    </recommendedName>
</protein>
<organism evidence="3 4">
    <name type="scientific">Rubrobacter tropicus</name>
    <dbReference type="NCBI Taxonomy" id="2653851"/>
    <lineage>
        <taxon>Bacteria</taxon>
        <taxon>Bacillati</taxon>
        <taxon>Actinomycetota</taxon>
        <taxon>Rubrobacteria</taxon>
        <taxon>Rubrobacterales</taxon>
        <taxon>Rubrobacteraceae</taxon>
        <taxon>Rubrobacter</taxon>
    </lineage>
</organism>